<dbReference type="EMBL" id="CP104008">
    <property type="protein sequence ID" value="WFQ93042.1"/>
    <property type="molecule type" value="Genomic_DNA"/>
</dbReference>
<dbReference type="Proteomes" id="UP001178743">
    <property type="component" value="Chromosome"/>
</dbReference>
<dbReference type="AlphaFoldDB" id="A0AAX3TFX8"/>
<organism evidence="1 2">
    <name type="scientific">Mycoplasma feriruminatoris</name>
    <dbReference type="NCBI Taxonomy" id="1179777"/>
    <lineage>
        <taxon>Bacteria</taxon>
        <taxon>Bacillati</taxon>
        <taxon>Mycoplasmatota</taxon>
        <taxon>Mollicutes</taxon>
        <taxon>Mycoplasmataceae</taxon>
        <taxon>Mycoplasma</taxon>
    </lineage>
</organism>
<evidence type="ECO:0000313" key="2">
    <source>
        <dbReference type="Proteomes" id="UP001178743"/>
    </source>
</evidence>
<evidence type="ECO:0000313" key="1">
    <source>
        <dbReference type="EMBL" id="WFQ93042.1"/>
    </source>
</evidence>
<proteinExistence type="predicted"/>
<reference evidence="1" key="1">
    <citation type="submission" date="2022-06" db="EMBL/GenBank/DDBJ databases">
        <title>Comparative genomic analysis of Mycoplasma feriruminatoris and the Mycoplasma mycoides cluster.</title>
        <authorList>
            <person name="Baby V."/>
            <person name="Ambroset C."/>
            <person name="Gaurivaud P."/>
            <person name="Boury C."/>
            <person name="Guichoux E."/>
            <person name="Lartigue C."/>
            <person name="Tardy F."/>
            <person name="Sirand-Pugnet P."/>
        </authorList>
    </citation>
    <scope>NUCLEOTIDE SEQUENCE</scope>
    <source>
        <strain evidence="1">L14822</strain>
    </source>
</reference>
<dbReference type="InterPro" id="IPR011889">
    <property type="entry name" value="Liste_lipo_26"/>
</dbReference>
<sequence>MKLIKQAVYNTNKTECFQIGYYKTASGVIRIQRLSKTIKKVPSELPKEITSLKTAFSENINSKIEGIENWDVSNVTDMSYMFFRAFNFNQDISSWDTSKVVDMNNMFSNAYKFNQPIGNWNVSNVTNMSSMFFNALSFNQPIGNWNTSNVKRMACMFDCAENFNQDISNWDVSKTEYITNMFYEAESFDKENYSPKFNSTKKLTL</sequence>
<dbReference type="Pfam" id="PF03382">
    <property type="entry name" value="DUF285"/>
    <property type="match status" value="1"/>
</dbReference>
<dbReference type="InterPro" id="IPR005046">
    <property type="entry name" value="DUF285"/>
</dbReference>
<gene>
    <name evidence="1" type="ORF">MFERI14822_00835</name>
</gene>
<protein>
    <submittedName>
        <fullName evidence="1">Uncharacterized protein</fullName>
    </submittedName>
</protein>
<accession>A0AAX3TFX8</accession>
<dbReference type="NCBIfam" id="TIGR02167">
    <property type="entry name" value="Liste_lipo_26"/>
    <property type="match status" value="4"/>
</dbReference>
<dbReference type="RefSeq" id="WP_278307495.1">
    <property type="nucleotide sequence ID" value="NZ_CP104008.1"/>
</dbReference>
<name>A0AAX3TFX8_9MOLU</name>